<dbReference type="Gene3D" id="3.40.225.10">
    <property type="entry name" value="Class II aldolase/adducin N-terminal domain"/>
    <property type="match status" value="1"/>
</dbReference>
<keyword evidence="2 4" id="KW-0456">Lyase</keyword>
<protein>
    <submittedName>
        <fullName evidence="4">L-fuculose phosphate aldolase</fullName>
        <ecNumber evidence="4">4.1.2.17</ecNumber>
    </submittedName>
</protein>
<organism evidence="4 5">
    <name type="scientific">Candidatus Lokiarchaeum ossiferum</name>
    <dbReference type="NCBI Taxonomy" id="2951803"/>
    <lineage>
        <taxon>Archaea</taxon>
        <taxon>Promethearchaeati</taxon>
        <taxon>Promethearchaeota</taxon>
        <taxon>Promethearchaeia</taxon>
        <taxon>Promethearchaeales</taxon>
        <taxon>Promethearchaeaceae</taxon>
        <taxon>Candidatus Lokiarchaeum</taxon>
    </lineage>
</organism>
<evidence type="ECO:0000256" key="2">
    <source>
        <dbReference type="ARBA" id="ARBA00023239"/>
    </source>
</evidence>
<dbReference type="EC" id="4.1.2.17" evidence="4"/>
<evidence type="ECO:0000259" key="3">
    <source>
        <dbReference type="SMART" id="SM01007"/>
    </source>
</evidence>
<reference evidence="4" key="1">
    <citation type="submission" date="2022-09" db="EMBL/GenBank/DDBJ databases">
        <title>Actin cytoskeleton and complex cell architecture in an #Asgard archaeon.</title>
        <authorList>
            <person name="Ponce Toledo R.I."/>
            <person name="Schleper C."/>
            <person name="Rodrigues Oliveira T."/>
            <person name="Wollweber F."/>
            <person name="Xu J."/>
            <person name="Rittmann S."/>
            <person name="Klingl A."/>
            <person name="Pilhofer M."/>
        </authorList>
    </citation>
    <scope>NUCLEOTIDE SEQUENCE</scope>
    <source>
        <strain evidence="4">B-35</strain>
    </source>
</reference>
<dbReference type="InterPro" id="IPR001303">
    <property type="entry name" value="Aldolase_II/adducin_N"/>
</dbReference>
<dbReference type="SUPFAM" id="SSF53639">
    <property type="entry name" value="AraD/HMP-PK domain-like"/>
    <property type="match status" value="1"/>
</dbReference>
<keyword evidence="5" id="KW-1185">Reference proteome</keyword>
<evidence type="ECO:0000256" key="1">
    <source>
        <dbReference type="ARBA" id="ARBA00022723"/>
    </source>
</evidence>
<dbReference type="PANTHER" id="PTHR22789:SF0">
    <property type="entry name" value="3-OXO-TETRONATE 4-PHOSPHATE DECARBOXYLASE-RELATED"/>
    <property type="match status" value="1"/>
</dbReference>
<dbReference type="GO" id="GO:0008738">
    <property type="term" value="F:L-fuculose-phosphate aldolase activity"/>
    <property type="evidence" value="ECO:0007669"/>
    <property type="project" value="UniProtKB-EC"/>
</dbReference>
<dbReference type="SMART" id="SM01007">
    <property type="entry name" value="Aldolase_II"/>
    <property type="match status" value="1"/>
</dbReference>
<sequence length="217" mass="23991">MSNEISQLKVSLASICKKIYLESLVKHGEGNVSLRVKDTNELIITPTGNNYSKPEPENMVHMKFDGEKIDVGLKPSSEFLMHSIIYQNRPKVKCILHTHSPFAASLAVSHKDLPVIIEEMALFLGGGVPCTEFASAGTDKVPIESLNAMKDQNAVLISNHGVLVVGSTSDYCIKTAVIIEKMAKIYINACLIGEPHVIPDEKIFHLKEIFRKRYSTV</sequence>
<dbReference type="Pfam" id="PF00596">
    <property type="entry name" value="Aldolase_II"/>
    <property type="match status" value="1"/>
</dbReference>
<accession>A0ABY6HTQ4</accession>
<dbReference type="InterPro" id="IPR050197">
    <property type="entry name" value="Aldolase_class_II_sugar_metab"/>
</dbReference>
<gene>
    <name evidence="4" type="ORF">NEF87_003185</name>
</gene>
<dbReference type="Proteomes" id="UP001208689">
    <property type="component" value="Chromosome"/>
</dbReference>
<evidence type="ECO:0000313" key="4">
    <source>
        <dbReference type="EMBL" id="UYP46900.1"/>
    </source>
</evidence>
<dbReference type="InterPro" id="IPR036409">
    <property type="entry name" value="Aldolase_II/adducin_N_sf"/>
</dbReference>
<proteinExistence type="predicted"/>
<dbReference type="PANTHER" id="PTHR22789">
    <property type="entry name" value="FUCULOSE PHOSPHATE ALDOLASE"/>
    <property type="match status" value="1"/>
</dbReference>
<keyword evidence="1" id="KW-0479">Metal-binding</keyword>
<evidence type="ECO:0000313" key="5">
    <source>
        <dbReference type="Proteomes" id="UP001208689"/>
    </source>
</evidence>
<dbReference type="EMBL" id="CP104013">
    <property type="protein sequence ID" value="UYP46900.1"/>
    <property type="molecule type" value="Genomic_DNA"/>
</dbReference>
<name>A0ABY6HTQ4_9ARCH</name>
<feature type="domain" description="Class II aldolase/adducin N-terminal" evidence="3">
    <location>
        <begin position="10"/>
        <end position="187"/>
    </location>
</feature>